<feature type="binding site" evidence="3">
    <location>
        <position position="174"/>
    </location>
    <ligand>
        <name>Cu cation</name>
        <dbReference type="ChEBI" id="CHEBI:23378"/>
    </ligand>
</feature>
<evidence type="ECO:0000256" key="4">
    <source>
        <dbReference type="PIRSR" id="PIRSR603782-2"/>
    </source>
</evidence>
<keyword evidence="3" id="KW-0479">Metal-binding</keyword>
<dbReference type="PANTHER" id="PTHR12151:SF25">
    <property type="entry name" value="LINALOOL DEHYDRATASE_ISOMERASE DOMAIN-CONTAINING PROTEIN"/>
    <property type="match status" value="1"/>
</dbReference>
<keyword evidence="4" id="KW-1015">Disulfide bond</keyword>
<dbReference type="Pfam" id="PF02630">
    <property type="entry name" value="SCO1-SenC"/>
    <property type="match status" value="1"/>
</dbReference>
<dbReference type="GO" id="GO:0046872">
    <property type="term" value="F:metal ion binding"/>
    <property type="evidence" value="ECO:0007669"/>
    <property type="project" value="UniProtKB-KW"/>
</dbReference>
<keyword evidence="5" id="KW-0732">Signal</keyword>
<name>A0A4R1M6C7_9SPHI</name>
<keyword evidence="2 3" id="KW-0186">Copper</keyword>
<accession>A0A4R1M6C7</accession>
<dbReference type="PROSITE" id="PS51352">
    <property type="entry name" value="THIOREDOXIN_2"/>
    <property type="match status" value="1"/>
</dbReference>
<dbReference type="InterPro" id="IPR036249">
    <property type="entry name" value="Thioredoxin-like_sf"/>
</dbReference>
<feature type="binding site" evidence="3">
    <location>
        <position position="90"/>
    </location>
    <ligand>
        <name>Cu cation</name>
        <dbReference type="ChEBI" id="CHEBI:23378"/>
    </ligand>
</feature>
<feature type="disulfide bond" description="Redox-active" evidence="4">
    <location>
        <begin position="86"/>
        <end position="90"/>
    </location>
</feature>
<feature type="signal peptide" evidence="5">
    <location>
        <begin position="1"/>
        <end position="18"/>
    </location>
</feature>
<sequence length="215" mass="24428">MMRNLLFTIAFISILALSACQSTNTDKLPILGSREPVTTEVNGETVTDTVYHSIPDFEFLNQDSLPITGKTFENSIYVADFFFTSCPSICPIMHRNLLEVYKKYKDNPEVMLLSHSIDTKYDTPSVLKSYAEKLGISGNQWQFASGTRETIYGISPEYMVFTEENDQVAGGFEHQGWFILVDKDKHIRGAYNGTDEKEVAKLMKDMDILLSEYEK</sequence>
<dbReference type="CDD" id="cd02968">
    <property type="entry name" value="SCO"/>
    <property type="match status" value="1"/>
</dbReference>
<dbReference type="EMBL" id="SMGO01000001">
    <property type="protein sequence ID" value="TCK85279.1"/>
    <property type="molecule type" value="Genomic_DNA"/>
</dbReference>
<organism evidence="7 8">
    <name type="scientific">Albibacterium bauzanense</name>
    <dbReference type="NCBI Taxonomy" id="653929"/>
    <lineage>
        <taxon>Bacteria</taxon>
        <taxon>Pseudomonadati</taxon>
        <taxon>Bacteroidota</taxon>
        <taxon>Sphingobacteriia</taxon>
        <taxon>Sphingobacteriales</taxon>
        <taxon>Sphingobacteriaceae</taxon>
        <taxon>Albibacterium</taxon>
    </lineage>
</organism>
<evidence type="ECO:0000256" key="3">
    <source>
        <dbReference type="PIRSR" id="PIRSR603782-1"/>
    </source>
</evidence>
<comment type="caution">
    <text evidence="7">The sequence shown here is derived from an EMBL/GenBank/DDBJ whole genome shotgun (WGS) entry which is preliminary data.</text>
</comment>
<dbReference type="Gene3D" id="3.40.30.10">
    <property type="entry name" value="Glutaredoxin"/>
    <property type="match status" value="1"/>
</dbReference>
<evidence type="ECO:0000256" key="2">
    <source>
        <dbReference type="ARBA" id="ARBA00023008"/>
    </source>
</evidence>
<dbReference type="InterPro" id="IPR003782">
    <property type="entry name" value="SCO1/SenC"/>
</dbReference>
<dbReference type="AlphaFoldDB" id="A0A4R1M6C7"/>
<evidence type="ECO:0000256" key="1">
    <source>
        <dbReference type="ARBA" id="ARBA00010996"/>
    </source>
</evidence>
<proteinExistence type="inferred from homology"/>
<evidence type="ECO:0000259" key="6">
    <source>
        <dbReference type="PROSITE" id="PS51352"/>
    </source>
</evidence>
<protein>
    <submittedName>
        <fullName evidence="7">Protein SCO1/2</fullName>
    </submittedName>
</protein>
<keyword evidence="8" id="KW-1185">Reference proteome</keyword>
<dbReference type="Proteomes" id="UP000294616">
    <property type="component" value="Unassembled WGS sequence"/>
</dbReference>
<reference evidence="7 8" key="1">
    <citation type="submission" date="2019-03" db="EMBL/GenBank/DDBJ databases">
        <title>Genomic Encyclopedia of Archaeal and Bacterial Type Strains, Phase II (KMG-II): from individual species to whole genera.</title>
        <authorList>
            <person name="Goeker M."/>
        </authorList>
    </citation>
    <scope>NUCLEOTIDE SEQUENCE [LARGE SCALE GENOMIC DNA]</scope>
    <source>
        <strain evidence="7 8">DSM 22554</strain>
    </source>
</reference>
<dbReference type="SUPFAM" id="SSF52833">
    <property type="entry name" value="Thioredoxin-like"/>
    <property type="match status" value="1"/>
</dbReference>
<evidence type="ECO:0000313" key="7">
    <source>
        <dbReference type="EMBL" id="TCK85279.1"/>
    </source>
</evidence>
<dbReference type="PANTHER" id="PTHR12151">
    <property type="entry name" value="ELECTRON TRANSPORT PROTIN SCO1/SENC FAMILY MEMBER"/>
    <property type="match status" value="1"/>
</dbReference>
<dbReference type="PROSITE" id="PS51257">
    <property type="entry name" value="PROKAR_LIPOPROTEIN"/>
    <property type="match status" value="1"/>
</dbReference>
<comment type="similarity">
    <text evidence="1">Belongs to the SCO1/2 family.</text>
</comment>
<feature type="binding site" evidence="3">
    <location>
        <position position="86"/>
    </location>
    <ligand>
        <name>Cu cation</name>
        <dbReference type="ChEBI" id="CHEBI:23378"/>
    </ligand>
</feature>
<feature type="domain" description="Thioredoxin" evidence="6">
    <location>
        <begin position="48"/>
        <end position="211"/>
    </location>
</feature>
<feature type="chain" id="PRO_5020374401" evidence="5">
    <location>
        <begin position="19"/>
        <end position="215"/>
    </location>
</feature>
<dbReference type="RefSeq" id="WP_317127305.1">
    <property type="nucleotide sequence ID" value="NZ_SMGO01000001.1"/>
</dbReference>
<gene>
    <name evidence="7" type="ORF">C8N28_0582</name>
</gene>
<evidence type="ECO:0000256" key="5">
    <source>
        <dbReference type="SAM" id="SignalP"/>
    </source>
</evidence>
<evidence type="ECO:0000313" key="8">
    <source>
        <dbReference type="Proteomes" id="UP000294616"/>
    </source>
</evidence>
<dbReference type="InterPro" id="IPR013766">
    <property type="entry name" value="Thioredoxin_domain"/>
</dbReference>